<protein>
    <submittedName>
        <fullName evidence="1">Uncharacterized protein</fullName>
    </submittedName>
</protein>
<comment type="caution">
    <text evidence="1">The sequence shown here is derived from an EMBL/GenBank/DDBJ whole genome shotgun (WGS) entry which is preliminary data.</text>
</comment>
<accession>A0A7I9ZLP1</accession>
<dbReference type="EMBL" id="BLLB01000002">
    <property type="protein sequence ID" value="GFH01950.1"/>
    <property type="molecule type" value="Genomic_DNA"/>
</dbReference>
<dbReference type="Proteomes" id="UP000465304">
    <property type="component" value="Unassembled WGS sequence"/>
</dbReference>
<sequence length="69" mass="7595">MGTFQDMQAYIDGSTFRYTARCDCGWDGKTRWSRASALIDVGTHAVDTGHYPVSVPVNADERVLVLKAS</sequence>
<organism evidence="1 2">
    <name type="scientific">Mycolicibacterium hippocampi</name>
    <dbReference type="NCBI Taxonomy" id="659824"/>
    <lineage>
        <taxon>Bacteria</taxon>
        <taxon>Bacillati</taxon>
        <taxon>Actinomycetota</taxon>
        <taxon>Actinomycetes</taxon>
        <taxon>Mycobacteriales</taxon>
        <taxon>Mycobacteriaceae</taxon>
        <taxon>Mycolicibacterium</taxon>
    </lineage>
</organism>
<dbReference type="AlphaFoldDB" id="A0A7I9ZLP1"/>
<proteinExistence type="predicted"/>
<reference evidence="1 2" key="1">
    <citation type="journal article" date="2019" name="Emerg. Microbes Infect.">
        <title>Comprehensive subspecies identification of 175 nontuberculous mycobacteria species based on 7547 genomic profiles.</title>
        <authorList>
            <person name="Matsumoto Y."/>
            <person name="Kinjo T."/>
            <person name="Motooka D."/>
            <person name="Nabeya D."/>
            <person name="Jung N."/>
            <person name="Uechi K."/>
            <person name="Horii T."/>
            <person name="Iida T."/>
            <person name="Fujita J."/>
            <person name="Nakamura S."/>
        </authorList>
    </citation>
    <scope>NUCLEOTIDE SEQUENCE [LARGE SCALE GENOMIC DNA]</scope>
    <source>
        <strain evidence="1 2">JCM 30996</strain>
    </source>
</reference>
<name>A0A7I9ZLP1_9MYCO</name>
<evidence type="ECO:0000313" key="2">
    <source>
        <dbReference type="Proteomes" id="UP000465304"/>
    </source>
</evidence>
<keyword evidence="2" id="KW-1185">Reference proteome</keyword>
<evidence type="ECO:0000313" key="1">
    <source>
        <dbReference type="EMBL" id="GFH01950.1"/>
    </source>
</evidence>
<gene>
    <name evidence="1" type="ORF">MHIP_24330</name>
</gene>